<accession>A0A1B6KMT5</accession>
<protein>
    <recommendedName>
        <fullName evidence="2">Reverse transcriptase domain-containing protein</fullName>
    </recommendedName>
</protein>
<dbReference type="AlphaFoldDB" id="A0A1B6KMT5"/>
<sequence length="109" mass="13032">MLQERKWNRGIAGRAADNRRKYVVRVEERRLETVRKVRYLGVKVGEGMKCEEHVKEIRSKVLDMFAKLKRMKRKNGGIGFRSLKALYRGVAEPMMLYGWEMWGEEMLRR</sequence>
<name>A0A1B6KMT5_9HEMI</name>
<gene>
    <name evidence="1" type="ORF">g.54112</name>
</gene>
<reference evidence="1" key="1">
    <citation type="submission" date="2015-11" db="EMBL/GenBank/DDBJ databases">
        <title>De novo transcriptome assembly of four potential Pierce s Disease insect vectors from Arizona vineyards.</title>
        <authorList>
            <person name="Tassone E.E."/>
        </authorList>
    </citation>
    <scope>NUCLEOTIDE SEQUENCE</scope>
</reference>
<evidence type="ECO:0000313" key="1">
    <source>
        <dbReference type="EMBL" id="JAT12769.1"/>
    </source>
</evidence>
<feature type="non-terminal residue" evidence="1">
    <location>
        <position position="109"/>
    </location>
</feature>
<evidence type="ECO:0008006" key="2">
    <source>
        <dbReference type="Google" id="ProtNLM"/>
    </source>
</evidence>
<organism evidence="1">
    <name type="scientific">Graphocephala atropunctata</name>
    <dbReference type="NCBI Taxonomy" id="36148"/>
    <lineage>
        <taxon>Eukaryota</taxon>
        <taxon>Metazoa</taxon>
        <taxon>Ecdysozoa</taxon>
        <taxon>Arthropoda</taxon>
        <taxon>Hexapoda</taxon>
        <taxon>Insecta</taxon>
        <taxon>Pterygota</taxon>
        <taxon>Neoptera</taxon>
        <taxon>Paraneoptera</taxon>
        <taxon>Hemiptera</taxon>
        <taxon>Auchenorrhyncha</taxon>
        <taxon>Membracoidea</taxon>
        <taxon>Cicadellidae</taxon>
        <taxon>Cicadellinae</taxon>
        <taxon>Cicadellini</taxon>
        <taxon>Graphocephala</taxon>
    </lineage>
</organism>
<proteinExistence type="predicted"/>
<dbReference type="EMBL" id="GEBQ01027208">
    <property type="protein sequence ID" value="JAT12769.1"/>
    <property type="molecule type" value="Transcribed_RNA"/>
</dbReference>